<protein>
    <submittedName>
        <fullName evidence="3">Unannotated protein</fullName>
    </submittedName>
</protein>
<feature type="transmembrane region" description="Helical" evidence="2">
    <location>
        <begin position="40"/>
        <end position="60"/>
    </location>
</feature>
<evidence type="ECO:0000313" key="3">
    <source>
        <dbReference type="EMBL" id="CAB4891670.1"/>
    </source>
</evidence>
<dbReference type="AlphaFoldDB" id="A0A6J7FFE2"/>
<gene>
    <name evidence="3" type="ORF">UFOPK3516_00423</name>
</gene>
<organism evidence="3">
    <name type="scientific">freshwater metagenome</name>
    <dbReference type="NCBI Taxonomy" id="449393"/>
    <lineage>
        <taxon>unclassified sequences</taxon>
        <taxon>metagenomes</taxon>
        <taxon>ecological metagenomes</taxon>
    </lineage>
</organism>
<feature type="region of interest" description="Disordered" evidence="1">
    <location>
        <begin position="194"/>
        <end position="215"/>
    </location>
</feature>
<reference evidence="3" key="1">
    <citation type="submission" date="2020-05" db="EMBL/GenBank/DDBJ databases">
        <authorList>
            <person name="Chiriac C."/>
            <person name="Salcher M."/>
            <person name="Ghai R."/>
            <person name="Kavagutti S V."/>
        </authorList>
    </citation>
    <scope>NUCLEOTIDE SEQUENCE</scope>
</reference>
<accession>A0A6J7FFE2</accession>
<evidence type="ECO:0000256" key="1">
    <source>
        <dbReference type="SAM" id="MobiDB-lite"/>
    </source>
</evidence>
<evidence type="ECO:0000256" key="2">
    <source>
        <dbReference type="SAM" id="Phobius"/>
    </source>
</evidence>
<proteinExistence type="predicted"/>
<keyword evidence="2" id="KW-0812">Transmembrane</keyword>
<keyword evidence="2" id="KW-1133">Transmembrane helix</keyword>
<dbReference type="EMBL" id="CAFBMB010000019">
    <property type="protein sequence ID" value="CAB4891670.1"/>
    <property type="molecule type" value="Genomic_DNA"/>
</dbReference>
<name>A0A6J7FFE2_9ZZZZ</name>
<sequence length="215" mass="22674">MSMARPLVDRLTFPVPEAEKASHHLQIVSAASRRRRRPKAFFATVTVLTIFGIIVAQILLSISLQSGAYQISGLQHQMKDLTRTYESSTQDIDRMNSPQNVSESAESLGMVGKSNPVYLRLSDSFVTGSAAAAQTNGTLYSHGDMVPNEMLTPIRSERQAAATAAAAKANAKAKIAPTAGASVLTENLVAGSASASAADSLEVPSHQGIPSPSTH</sequence>
<keyword evidence="2" id="KW-0472">Membrane</keyword>